<evidence type="ECO:0000313" key="8">
    <source>
        <dbReference type="Proteomes" id="UP000252118"/>
    </source>
</evidence>
<dbReference type="GO" id="GO:0008170">
    <property type="term" value="F:N-methyltransferase activity"/>
    <property type="evidence" value="ECO:0007669"/>
    <property type="project" value="InterPro"/>
</dbReference>
<dbReference type="Gene3D" id="3.40.50.150">
    <property type="entry name" value="Vaccinia Virus protein VP39"/>
    <property type="match status" value="1"/>
</dbReference>
<comment type="similarity">
    <text evidence="1">Belongs to the N(4)/N(6)-methyltransferase family.</text>
</comment>
<dbReference type="GO" id="GO:0003677">
    <property type="term" value="F:DNA binding"/>
    <property type="evidence" value="ECO:0007669"/>
    <property type="project" value="InterPro"/>
</dbReference>
<evidence type="ECO:0000256" key="1">
    <source>
        <dbReference type="ARBA" id="ARBA00006594"/>
    </source>
</evidence>
<evidence type="ECO:0000256" key="5">
    <source>
        <dbReference type="ARBA" id="ARBA00022747"/>
    </source>
</evidence>
<sequence>MQKLEGRTFDVVQDNIEKLKELFPEVFIENKVDIDKLCLALGENVEKEKERYEFTWNGKTEAIKLAQKQTTGTLIPYQEESVDWDFTKNLFVEGDNLEVLRILQSSFRNKVKVIYIDPPYNTGRDFIYKDDYHDNLNNYKEKNMESMKSNPETNGRYHTEWLNMIYPRLKLARNFLSDDGVIYISIDDHELHNLRKVCDEIFGENNFLGNIVRATGQTTGQDSGGLGSSFDFVLAYSKNPNVNLSGLPLTEHDLKRFDNEDEKGKYAYDQMRKTGSNDRREDRPRMYYPVIDPDGNEVYPIAPAGYESCWRFEQKTYKRLLDEGYILWKKSKRGENEIWWPYVKYYLEGRTKRPSPLWNDLDGNKKATRDLRDLFDGKKVFDHPKPIDFIKRLIQIAPNANKNDIILDFFAGSAATAHSVLDLNSSDGGTRRFITIQIPEEIEKNTEAYKAGFKNISELSKERIRLVGNKIIEQNKGKVGIEKLDIGFKVFKLDETNLKMWDEESLDLEKSLLDIVEPVKEGRTKGDVVFEILSKYGIDLAAPIEEINIKKNTVYSVGMGYLIICLDKDLDLLQIEEMAKLKPARIVFYDEGFRDDTVRTNAQQILKRYGVQDIRVI</sequence>
<gene>
    <name evidence="7" type="ORF">DET59_105248</name>
</gene>
<dbReference type="InterPro" id="IPR002941">
    <property type="entry name" value="DNA_methylase_N4/N6"/>
</dbReference>
<keyword evidence="3 7" id="KW-0808">Transferase</keyword>
<protein>
    <submittedName>
        <fullName evidence="7">Adenine-specific DNA-methyltransferase</fullName>
    </submittedName>
</protein>
<evidence type="ECO:0000256" key="2">
    <source>
        <dbReference type="ARBA" id="ARBA00022603"/>
    </source>
</evidence>
<keyword evidence="4" id="KW-0949">S-adenosyl-L-methionine</keyword>
<evidence type="ECO:0000313" key="7">
    <source>
        <dbReference type="EMBL" id="RBP04958.1"/>
    </source>
</evidence>
<keyword evidence="5" id="KW-0680">Restriction system</keyword>
<evidence type="ECO:0000256" key="4">
    <source>
        <dbReference type="ARBA" id="ARBA00022691"/>
    </source>
</evidence>
<dbReference type="InterPro" id="IPR002052">
    <property type="entry name" value="DNA_methylase_N6_adenine_CS"/>
</dbReference>
<proteinExistence type="inferred from homology"/>
<keyword evidence="2 7" id="KW-0489">Methyltransferase</keyword>
<dbReference type="Proteomes" id="UP000252118">
    <property type="component" value="Unassembled WGS sequence"/>
</dbReference>
<dbReference type="GO" id="GO:0032259">
    <property type="term" value="P:methylation"/>
    <property type="evidence" value="ECO:0007669"/>
    <property type="project" value="UniProtKB-KW"/>
</dbReference>
<dbReference type="InterPro" id="IPR029063">
    <property type="entry name" value="SAM-dependent_MTases_sf"/>
</dbReference>
<dbReference type="PIRSF" id="PIRSF015855">
    <property type="entry name" value="TypeIII_Mtase_mKpnI"/>
    <property type="match status" value="1"/>
</dbReference>
<dbReference type="PROSITE" id="PS00092">
    <property type="entry name" value="N6_MTASE"/>
    <property type="match status" value="1"/>
</dbReference>
<dbReference type="SUPFAM" id="SSF53335">
    <property type="entry name" value="S-adenosyl-L-methionine-dependent methyltransferases"/>
    <property type="match status" value="1"/>
</dbReference>
<dbReference type="RefSeq" id="WP_113969375.1">
    <property type="nucleotide sequence ID" value="NZ_QNRJ01000005.1"/>
</dbReference>
<dbReference type="InterPro" id="IPR002295">
    <property type="entry name" value="N4/N6-MTase_EcoPI_Mod-like"/>
</dbReference>
<dbReference type="Pfam" id="PF01555">
    <property type="entry name" value="N6_N4_Mtase"/>
    <property type="match status" value="1"/>
</dbReference>
<dbReference type="EMBL" id="QNRJ01000005">
    <property type="protein sequence ID" value="RBP04958.1"/>
    <property type="molecule type" value="Genomic_DNA"/>
</dbReference>
<dbReference type="PRINTS" id="PR00506">
    <property type="entry name" value="D21N6MTFRASE"/>
</dbReference>
<name>A0A366ERE7_9BACI</name>
<feature type="domain" description="DNA methylase N-4/N-6" evidence="6">
    <location>
        <begin position="111"/>
        <end position="444"/>
    </location>
</feature>
<comment type="caution">
    <text evidence="7">The sequence shown here is derived from an EMBL/GenBank/DDBJ whole genome shotgun (WGS) entry which is preliminary data.</text>
</comment>
<dbReference type="AlphaFoldDB" id="A0A366ERE7"/>
<evidence type="ECO:0000256" key="3">
    <source>
        <dbReference type="ARBA" id="ARBA00022679"/>
    </source>
</evidence>
<organism evidence="7 8">
    <name type="scientific">Rossellomorea aquimaris</name>
    <dbReference type="NCBI Taxonomy" id="189382"/>
    <lineage>
        <taxon>Bacteria</taxon>
        <taxon>Bacillati</taxon>
        <taxon>Bacillota</taxon>
        <taxon>Bacilli</taxon>
        <taxon>Bacillales</taxon>
        <taxon>Bacillaceae</taxon>
        <taxon>Rossellomorea</taxon>
    </lineage>
</organism>
<reference evidence="7 8" key="1">
    <citation type="submission" date="2018-06" db="EMBL/GenBank/DDBJ databases">
        <title>Freshwater and sediment microbial communities from various areas in North America, analyzing microbe dynamics in response to fracking.</title>
        <authorList>
            <person name="Lamendella R."/>
        </authorList>
    </citation>
    <scope>NUCLEOTIDE SEQUENCE [LARGE SCALE GENOMIC DNA]</scope>
    <source>
        <strain evidence="7 8">97B</strain>
    </source>
</reference>
<evidence type="ECO:0000259" key="6">
    <source>
        <dbReference type="Pfam" id="PF01555"/>
    </source>
</evidence>
<dbReference type="OrthoDB" id="9800801at2"/>
<accession>A0A366ERE7</accession>
<dbReference type="GO" id="GO:0009307">
    <property type="term" value="P:DNA restriction-modification system"/>
    <property type="evidence" value="ECO:0007669"/>
    <property type="project" value="UniProtKB-KW"/>
</dbReference>